<organism evidence="1 2">
    <name type="scientific">Petrolisthes cinctipes</name>
    <name type="common">Flat porcelain crab</name>
    <dbReference type="NCBI Taxonomy" id="88211"/>
    <lineage>
        <taxon>Eukaryota</taxon>
        <taxon>Metazoa</taxon>
        <taxon>Ecdysozoa</taxon>
        <taxon>Arthropoda</taxon>
        <taxon>Crustacea</taxon>
        <taxon>Multicrustacea</taxon>
        <taxon>Malacostraca</taxon>
        <taxon>Eumalacostraca</taxon>
        <taxon>Eucarida</taxon>
        <taxon>Decapoda</taxon>
        <taxon>Pleocyemata</taxon>
        <taxon>Anomura</taxon>
        <taxon>Galatheoidea</taxon>
        <taxon>Porcellanidae</taxon>
        <taxon>Petrolisthes</taxon>
    </lineage>
</organism>
<evidence type="ECO:0000313" key="1">
    <source>
        <dbReference type="EMBL" id="KAK3889276.1"/>
    </source>
</evidence>
<accession>A0AAE1GCG1</accession>
<sequence>MRQSQRREEPDVVEERRARGATNLLQRSTKKSLVVYVHYTPEAWLDTVRRVVTPRQVRAGTESVSIQKPIHDITTMSILGRGCYPSLSEPRRHLANLLWPADNTTIEPTN</sequence>
<dbReference type="AlphaFoldDB" id="A0AAE1GCG1"/>
<gene>
    <name evidence="1" type="ORF">Pcinc_006720</name>
</gene>
<evidence type="ECO:0000313" key="2">
    <source>
        <dbReference type="Proteomes" id="UP001286313"/>
    </source>
</evidence>
<dbReference type="EMBL" id="JAWQEG010000500">
    <property type="protein sequence ID" value="KAK3889276.1"/>
    <property type="molecule type" value="Genomic_DNA"/>
</dbReference>
<proteinExistence type="predicted"/>
<reference evidence="1" key="1">
    <citation type="submission" date="2023-10" db="EMBL/GenBank/DDBJ databases">
        <title>Genome assemblies of two species of porcelain crab, Petrolisthes cinctipes and Petrolisthes manimaculis (Anomura: Porcellanidae).</title>
        <authorList>
            <person name="Angst P."/>
        </authorList>
    </citation>
    <scope>NUCLEOTIDE SEQUENCE</scope>
    <source>
        <strain evidence="1">PB745_01</strain>
        <tissue evidence="1">Gill</tissue>
    </source>
</reference>
<comment type="caution">
    <text evidence="1">The sequence shown here is derived from an EMBL/GenBank/DDBJ whole genome shotgun (WGS) entry which is preliminary data.</text>
</comment>
<keyword evidence="2" id="KW-1185">Reference proteome</keyword>
<protein>
    <submittedName>
        <fullName evidence="1">Uncharacterized protein</fullName>
    </submittedName>
</protein>
<dbReference type="Proteomes" id="UP001286313">
    <property type="component" value="Unassembled WGS sequence"/>
</dbReference>
<name>A0AAE1GCG1_PETCI</name>